<name>A0A852Y889_9MICO</name>
<evidence type="ECO:0000256" key="5">
    <source>
        <dbReference type="ARBA" id="ARBA00022692"/>
    </source>
</evidence>
<dbReference type="SUPFAM" id="SSF143865">
    <property type="entry name" value="CorA soluble domain-like"/>
    <property type="match status" value="1"/>
</dbReference>
<evidence type="ECO:0000256" key="10">
    <source>
        <dbReference type="ARBA" id="ARBA00034269"/>
    </source>
</evidence>
<evidence type="ECO:0000256" key="12">
    <source>
        <dbReference type="SAM" id="Phobius"/>
    </source>
</evidence>
<dbReference type="InterPro" id="IPR045861">
    <property type="entry name" value="CorA_cytoplasmic_dom"/>
</dbReference>
<sequence length="363" mass="39883">MTLIDTGIYRDGARLAAPPETHLTSESLVGTDDLAWIGLLRPTAAQLTELAEEFDLHPLAVEDAQKGHQRAKLERYDHTLFLVLRPAWLAGADATAASTADGVTVESGEIHVFAGPHFVITVRHADRPSLAGVRARLEANPQTLCGGSEAVLAAILDEVVDGYAPVVHGLQEGVDALEDELLRGKADPAASQRIYHLLSQVIDFQRAIGPLPDMLHGLLRGSRKYGADDEVQNQVRNVLDHALRITERADAFRALLESLLTLHSTLVTQEQNEGMRRMTRASLAQGEESRRLAQIQLEQGEQTKKITSWAAILFAPTLIAGVYGMNFDAMPELHWAWGYPFAIALMLGLGAGLWFVFKRKRWL</sequence>
<dbReference type="PANTHER" id="PTHR46494">
    <property type="entry name" value="CORA FAMILY METAL ION TRANSPORTER (EUROFUNG)"/>
    <property type="match status" value="1"/>
</dbReference>
<keyword evidence="3" id="KW-0813">Transport</keyword>
<evidence type="ECO:0000256" key="2">
    <source>
        <dbReference type="ARBA" id="ARBA00009765"/>
    </source>
</evidence>
<feature type="transmembrane region" description="Helical" evidence="12">
    <location>
        <begin position="337"/>
        <end position="357"/>
    </location>
</feature>
<comment type="catalytic activity">
    <reaction evidence="10">
        <text>Mg(2+)(in) = Mg(2+)(out)</text>
        <dbReference type="Rhea" id="RHEA:29827"/>
        <dbReference type="ChEBI" id="CHEBI:18420"/>
    </reaction>
</comment>
<keyword evidence="4" id="KW-1003">Cell membrane</keyword>
<keyword evidence="6" id="KW-0460">Magnesium</keyword>
<dbReference type="CDD" id="cd12830">
    <property type="entry name" value="MtCorA-like"/>
    <property type="match status" value="1"/>
</dbReference>
<dbReference type="Proteomes" id="UP000553888">
    <property type="component" value="Unassembled WGS sequence"/>
</dbReference>
<dbReference type="FunFam" id="1.20.58.340:FF:000004">
    <property type="entry name" value="Magnesium transport protein CorA"/>
    <property type="match status" value="1"/>
</dbReference>
<dbReference type="Pfam" id="PF01544">
    <property type="entry name" value="CorA"/>
    <property type="match status" value="2"/>
</dbReference>
<dbReference type="GO" id="GO:0000287">
    <property type="term" value="F:magnesium ion binding"/>
    <property type="evidence" value="ECO:0007669"/>
    <property type="project" value="TreeGrafter"/>
</dbReference>
<keyword evidence="5 12" id="KW-0812">Transmembrane</keyword>
<keyword evidence="9 12" id="KW-0472">Membrane</keyword>
<dbReference type="PANTHER" id="PTHR46494:SF1">
    <property type="entry name" value="CORA FAMILY METAL ION TRANSPORTER (EUROFUNG)"/>
    <property type="match status" value="1"/>
</dbReference>
<evidence type="ECO:0000313" key="14">
    <source>
        <dbReference type="Proteomes" id="UP000553888"/>
    </source>
</evidence>
<dbReference type="Gene3D" id="3.30.460.20">
    <property type="entry name" value="CorA soluble domain-like"/>
    <property type="match status" value="1"/>
</dbReference>
<keyword evidence="7 12" id="KW-1133">Transmembrane helix</keyword>
<evidence type="ECO:0000313" key="13">
    <source>
        <dbReference type="EMBL" id="NYG98603.1"/>
    </source>
</evidence>
<dbReference type="GO" id="GO:0015087">
    <property type="term" value="F:cobalt ion transmembrane transporter activity"/>
    <property type="evidence" value="ECO:0007669"/>
    <property type="project" value="TreeGrafter"/>
</dbReference>
<feature type="transmembrane region" description="Helical" evidence="12">
    <location>
        <begin position="306"/>
        <end position="325"/>
    </location>
</feature>
<evidence type="ECO:0000256" key="7">
    <source>
        <dbReference type="ARBA" id="ARBA00022989"/>
    </source>
</evidence>
<dbReference type="EMBL" id="JACBZY010000001">
    <property type="protein sequence ID" value="NYG98603.1"/>
    <property type="molecule type" value="Genomic_DNA"/>
</dbReference>
<comment type="function">
    <text evidence="11">Mediates influx of magnesium ions. Alternates between open and closed states. Activated by low cytoplasmic Mg(2+) levels. Inactive when cytoplasmic Mg(2+) levels are high.</text>
</comment>
<dbReference type="RefSeq" id="WP_179566201.1">
    <property type="nucleotide sequence ID" value="NZ_JACBZY010000001.1"/>
</dbReference>
<gene>
    <name evidence="13" type="ORF">BJ979_001229</name>
</gene>
<dbReference type="GO" id="GO:0015095">
    <property type="term" value="F:magnesium ion transmembrane transporter activity"/>
    <property type="evidence" value="ECO:0007669"/>
    <property type="project" value="TreeGrafter"/>
</dbReference>
<dbReference type="GO" id="GO:0005886">
    <property type="term" value="C:plasma membrane"/>
    <property type="evidence" value="ECO:0007669"/>
    <property type="project" value="UniProtKB-SubCell"/>
</dbReference>
<protein>
    <submittedName>
        <fullName evidence="13">Magnesium transporter</fullName>
    </submittedName>
</protein>
<comment type="subcellular location">
    <subcellularLocation>
        <location evidence="1">Cell membrane</location>
        <topology evidence="1">Multi-pass membrane protein</topology>
    </subcellularLocation>
</comment>
<evidence type="ECO:0000256" key="8">
    <source>
        <dbReference type="ARBA" id="ARBA00023065"/>
    </source>
</evidence>
<reference evidence="13 14" key="1">
    <citation type="submission" date="2020-07" db="EMBL/GenBank/DDBJ databases">
        <title>Sequencing the genomes of 1000 actinobacteria strains.</title>
        <authorList>
            <person name="Klenk H.-P."/>
        </authorList>
    </citation>
    <scope>NUCLEOTIDE SEQUENCE [LARGE SCALE GENOMIC DNA]</scope>
    <source>
        <strain evidence="13 14">DSM 23141</strain>
    </source>
</reference>
<dbReference type="InterPro" id="IPR045863">
    <property type="entry name" value="CorA_TM1_TM2"/>
</dbReference>
<evidence type="ECO:0000256" key="3">
    <source>
        <dbReference type="ARBA" id="ARBA00022448"/>
    </source>
</evidence>
<keyword evidence="14" id="KW-1185">Reference proteome</keyword>
<comment type="similarity">
    <text evidence="2">Belongs to the CorA metal ion transporter (MIT) (TC 1.A.35) family.</text>
</comment>
<evidence type="ECO:0000256" key="4">
    <source>
        <dbReference type="ARBA" id="ARBA00022475"/>
    </source>
</evidence>
<proteinExistence type="inferred from homology"/>
<comment type="caution">
    <text evidence="13">The sequence shown here is derived from an EMBL/GenBank/DDBJ whole genome shotgun (WGS) entry which is preliminary data.</text>
</comment>
<dbReference type="InterPro" id="IPR002523">
    <property type="entry name" value="MgTranspt_CorA/ZnTranspt_ZntB"/>
</dbReference>
<accession>A0A852Y889</accession>
<dbReference type="AlphaFoldDB" id="A0A852Y889"/>
<evidence type="ECO:0000256" key="9">
    <source>
        <dbReference type="ARBA" id="ARBA00023136"/>
    </source>
</evidence>
<keyword evidence="8" id="KW-0406">Ion transport</keyword>
<dbReference type="SUPFAM" id="SSF144083">
    <property type="entry name" value="Magnesium transport protein CorA, transmembrane region"/>
    <property type="match status" value="1"/>
</dbReference>
<evidence type="ECO:0000256" key="6">
    <source>
        <dbReference type="ARBA" id="ARBA00022842"/>
    </source>
</evidence>
<evidence type="ECO:0000256" key="11">
    <source>
        <dbReference type="ARBA" id="ARBA00045497"/>
    </source>
</evidence>
<dbReference type="GO" id="GO:0050897">
    <property type="term" value="F:cobalt ion binding"/>
    <property type="evidence" value="ECO:0007669"/>
    <property type="project" value="TreeGrafter"/>
</dbReference>
<dbReference type="Gene3D" id="1.20.58.340">
    <property type="entry name" value="Magnesium transport protein CorA, transmembrane region"/>
    <property type="match status" value="2"/>
</dbReference>
<organism evidence="13 14">
    <name type="scientific">Schumannella luteola</name>
    <dbReference type="NCBI Taxonomy" id="472059"/>
    <lineage>
        <taxon>Bacteria</taxon>
        <taxon>Bacillati</taxon>
        <taxon>Actinomycetota</taxon>
        <taxon>Actinomycetes</taxon>
        <taxon>Micrococcales</taxon>
        <taxon>Microbacteriaceae</taxon>
        <taxon>Schumannella</taxon>
    </lineage>
</organism>
<evidence type="ECO:0000256" key="1">
    <source>
        <dbReference type="ARBA" id="ARBA00004651"/>
    </source>
</evidence>